<keyword evidence="12" id="KW-1185">Reference proteome</keyword>
<feature type="domain" description="C2H2-type" evidence="9">
    <location>
        <begin position="366"/>
        <end position="393"/>
    </location>
</feature>
<evidence type="ECO:0000313" key="11">
    <source>
        <dbReference type="EnsemblMetazoa" id="AALFPA23_008033.P10807"/>
    </source>
</evidence>
<dbReference type="SUPFAM" id="SSF57716">
    <property type="entry name" value="Glucocorticoid receptor-like (DNA-binding domain)"/>
    <property type="match status" value="1"/>
</dbReference>
<feature type="domain" description="C2H2-type" evidence="9">
    <location>
        <begin position="219"/>
        <end position="246"/>
    </location>
</feature>
<feature type="domain" description="C2H2-type" evidence="9">
    <location>
        <begin position="276"/>
        <end position="303"/>
    </location>
</feature>
<evidence type="ECO:0000256" key="7">
    <source>
        <dbReference type="PROSITE-ProRule" id="PRU00042"/>
    </source>
</evidence>
<dbReference type="EnsemblMetazoa" id="AALFPA23_008033.R10807">
    <property type="protein sequence ID" value="AALFPA23_008033.P10807"/>
    <property type="gene ID" value="AALFPA23_008033"/>
</dbReference>
<feature type="domain" description="C2H2-type" evidence="9">
    <location>
        <begin position="339"/>
        <end position="366"/>
    </location>
</feature>
<evidence type="ECO:0000256" key="8">
    <source>
        <dbReference type="PROSITE-ProRule" id="PRU01263"/>
    </source>
</evidence>
<dbReference type="InterPro" id="IPR013087">
    <property type="entry name" value="Znf_C2H2_type"/>
</dbReference>
<evidence type="ECO:0000256" key="4">
    <source>
        <dbReference type="ARBA" id="ARBA00022771"/>
    </source>
</evidence>
<sequence length="550" mass="63231">MDILQTMCRICEAQDNLCDLTSQVNENVAEKLCTLTSIRISPDDSLPRCICLECVGTLNLAYEFLLRCEASEQRLQEVLRGEPSGLHLQSIKGEEDHEQEDENVSTVEFVMEDKSDGDEDEDVEEEDVAIAIVQEESMDAMEDAQLLYEAVPVKYTIEEYLEGDEVQTEVVVEDFKAQQMSQTSGVERDKNFYCDTCGSSFEKCTDLYQHIKSHGKARYQCKECDRWFSRRAHLQSHEVIHTGERNFRCHRCPNAYKSSRNLRRHVKSAHLGEKPFVCDLCGMEFSQKTVLEAHHSTHVQERNFSCEVCQKRFKSNKLLKLHITRHLKSGQPRQETEPVECDVCHKLYSSKMSLKNHKVIHSDAKIMCTFCGKNFKIMAHLKVHLRSHTKEQPYECDQCHKKFGYETSLKTHRLVHTNERPYKCDLCDVSFRQLNHLKAHKFLHSGQKPFECEICKKSFALRGNLTIHMRIHEGPVASPFQCRLCVGKKLNDSNALKRHLRLHPNGKVVKSGPMTVIVEEGTMEEPDVAEESDVKQEVSGVEFLVDNGDT</sequence>
<reference evidence="12" key="1">
    <citation type="journal article" date="2015" name="Proc. Natl. Acad. Sci. U.S.A.">
        <title>Genome sequence of the Asian Tiger mosquito, Aedes albopictus, reveals insights into its biology, genetics, and evolution.</title>
        <authorList>
            <person name="Chen X.G."/>
            <person name="Jiang X."/>
            <person name="Gu J."/>
            <person name="Xu M."/>
            <person name="Wu Y."/>
            <person name="Deng Y."/>
            <person name="Zhang C."/>
            <person name="Bonizzoni M."/>
            <person name="Dermauw W."/>
            <person name="Vontas J."/>
            <person name="Armbruster P."/>
            <person name="Huang X."/>
            <person name="Yang Y."/>
            <person name="Zhang H."/>
            <person name="He W."/>
            <person name="Peng H."/>
            <person name="Liu Y."/>
            <person name="Wu K."/>
            <person name="Chen J."/>
            <person name="Lirakis M."/>
            <person name="Topalis P."/>
            <person name="Van Leeuwen T."/>
            <person name="Hall A.B."/>
            <person name="Jiang X."/>
            <person name="Thorpe C."/>
            <person name="Mueller R.L."/>
            <person name="Sun C."/>
            <person name="Waterhouse R.M."/>
            <person name="Yan G."/>
            <person name="Tu Z.J."/>
            <person name="Fang X."/>
            <person name="James A.A."/>
        </authorList>
    </citation>
    <scope>NUCLEOTIDE SEQUENCE [LARGE SCALE GENOMIC DNA]</scope>
    <source>
        <strain evidence="12">Foshan</strain>
    </source>
</reference>
<dbReference type="PROSITE" id="PS51915">
    <property type="entry name" value="ZAD"/>
    <property type="match status" value="1"/>
</dbReference>
<evidence type="ECO:0008006" key="13">
    <source>
        <dbReference type="Google" id="ProtNLM"/>
    </source>
</evidence>
<feature type="domain" description="C2H2-type" evidence="9">
    <location>
        <begin position="394"/>
        <end position="421"/>
    </location>
</feature>
<keyword evidence="3" id="KW-0677">Repeat</keyword>
<dbReference type="Gene3D" id="3.40.1800.20">
    <property type="match status" value="1"/>
</dbReference>
<reference evidence="11" key="2">
    <citation type="submission" date="2025-05" db="UniProtKB">
        <authorList>
            <consortium name="EnsemblMetazoa"/>
        </authorList>
    </citation>
    <scope>IDENTIFICATION</scope>
    <source>
        <strain evidence="11">Foshan</strain>
    </source>
</reference>
<feature type="domain" description="C2H2-type" evidence="9">
    <location>
        <begin position="422"/>
        <end position="449"/>
    </location>
</feature>
<dbReference type="SMART" id="SM00868">
    <property type="entry name" value="zf-AD"/>
    <property type="match status" value="1"/>
</dbReference>
<feature type="domain" description="C2H2-type" evidence="9">
    <location>
        <begin position="247"/>
        <end position="275"/>
    </location>
</feature>
<accession>A0ABM1YD45</accession>
<dbReference type="InterPro" id="IPR036236">
    <property type="entry name" value="Znf_C2H2_sf"/>
</dbReference>
<dbReference type="InterPro" id="IPR012934">
    <property type="entry name" value="Znf_AD"/>
</dbReference>
<protein>
    <recommendedName>
        <fullName evidence="13">C2h2-type zn-finger protein</fullName>
    </recommendedName>
</protein>
<keyword evidence="5 8" id="KW-0862">Zinc</keyword>
<feature type="binding site" evidence="8">
    <location>
        <position position="11"/>
    </location>
    <ligand>
        <name>Zn(2+)</name>
        <dbReference type="ChEBI" id="CHEBI:29105"/>
    </ligand>
</feature>
<proteinExistence type="predicted"/>
<keyword evidence="4 7" id="KW-0863">Zinc-finger</keyword>
<feature type="domain" description="C2H2-type" evidence="9">
    <location>
        <begin position="480"/>
        <end position="508"/>
    </location>
</feature>
<dbReference type="Pfam" id="PF07776">
    <property type="entry name" value="zf-AD"/>
    <property type="match status" value="1"/>
</dbReference>
<dbReference type="PROSITE" id="PS50157">
    <property type="entry name" value="ZINC_FINGER_C2H2_2"/>
    <property type="match status" value="11"/>
</dbReference>
<name>A0ABM1YD45_AEDAL</name>
<evidence type="ECO:0000256" key="6">
    <source>
        <dbReference type="ARBA" id="ARBA00023242"/>
    </source>
</evidence>
<evidence type="ECO:0000259" key="9">
    <source>
        <dbReference type="PROSITE" id="PS50157"/>
    </source>
</evidence>
<dbReference type="SMART" id="SM00355">
    <property type="entry name" value="ZnF_C2H2"/>
    <property type="match status" value="11"/>
</dbReference>
<dbReference type="PANTHER" id="PTHR24394">
    <property type="entry name" value="ZINC FINGER PROTEIN"/>
    <property type="match status" value="1"/>
</dbReference>
<dbReference type="GeneID" id="109408948"/>
<feature type="binding site" evidence="8">
    <location>
        <position position="8"/>
    </location>
    <ligand>
        <name>Zn(2+)</name>
        <dbReference type="ChEBI" id="CHEBI:29105"/>
    </ligand>
</feature>
<feature type="domain" description="C2H2-type" evidence="9">
    <location>
        <begin position="450"/>
        <end position="477"/>
    </location>
</feature>
<evidence type="ECO:0000256" key="2">
    <source>
        <dbReference type="ARBA" id="ARBA00022723"/>
    </source>
</evidence>
<keyword evidence="6" id="KW-0539">Nucleus</keyword>
<dbReference type="Proteomes" id="UP000069940">
    <property type="component" value="Unassembled WGS sequence"/>
</dbReference>
<dbReference type="PROSITE" id="PS00028">
    <property type="entry name" value="ZINC_FINGER_C2H2_1"/>
    <property type="match status" value="9"/>
</dbReference>
<evidence type="ECO:0000256" key="3">
    <source>
        <dbReference type="ARBA" id="ARBA00022737"/>
    </source>
</evidence>
<evidence type="ECO:0000256" key="5">
    <source>
        <dbReference type="ARBA" id="ARBA00022833"/>
    </source>
</evidence>
<evidence type="ECO:0000313" key="12">
    <source>
        <dbReference type="Proteomes" id="UP000069940"/>
    </source>
</evidence>
<feature type="binding site" evidence="8">
    <location>
        <position position="51"/>
    </location>
    <ligand>
        <name>Zn(2+)</name>
        <dbReference type="ChEBI" id="CHEBI:29105"/>
    </ligand>
</feature>
<dbReference type="PANTHER" id="PTHR24394:SF29">
    <property type="entry name" value="MYONEURIN"/>
    <property type="match status" value="1"/>
</dbReference>
<dbReference type="SUPFAM" id="SSF57667">
    <property type="entry name" value="beta-beta-alpha zinc fingers"/>
    <property type="match status" value="7"/>
</dbReference>
<feature type="binding site" evidence="8">
    <location>
        <position position="54"/>
    </location>
    <ligand>
        <name>Zn(2+)</name>
        <dbReference type="ChEBI" id="CHEBI:29105"/>
    </ligand>
</feature>
<feature type="domain" description="C2H2-type" evidence="9">
    <location>
        <begin position="304"/>
        <end position="331"/>
    </location>
</feature>
<comment type="subcellular location">
    <subcellularLocation>
        <location evidence="1">Nucleus</location>
    </subcellularLocation>
</comment>
<feature type="domain" description="ZAD" evidence="10">
    <location>
        <begin position="6"/>
        <end position="78"/>
    </location>
</feature>
<feature type="domain" description="C2H2-type" evidence="9">
    <location>
        <begin position="192"/>
        <end position="219"/>
    </location>
</feature>
<evidence type="ECO:0000259" key="10">
    <source>
        <dbReference type="PROSITE" id="PS51915"/>
    </source>
</evidence>
<dbReference type="RefSeq" id="XP_019537892.3">
    <property type="nucleotide sequence ID" value="XM_019682347.3"/>
</dbReference>
<evidence type="ECO:0000256" key="1">
    <source>
        <dbReference type="ARBA" id="ARBA00004123"/>
    </source>
</evidence>
<dbReference type="Gene3D" id="3.30.160.60">
    <property type="entry name" value="Classic Zinc Finger"/>
    <property type="match status" value="8"/>
</dbReference>
<dbReference type="Pfam" id="PF00096">
    <property type="entry name" value="zf-C2H2"/>
    <property type="match status" value="7"/>
</dbReference>
<dbReference type="Pfam" id="PF13912">
    <property type="entry name" value="zf-C2H2_6"/>
    <property type="match status" value="1"/>
</dbReference>
<organism evidence="11 12">
    <name type="scientific">Aedes albopictus</name>
    <name type="common">Asian tiger mosquito</name>
    <name type="synonym">Stegomyia albopicta</name>
    <dbReference type="NCBI Taxonomy" id="7160"/>
    <lineage>
        <taxon>Eukaryota</taxon>
        <taxon>Metazoa</taxon>
        <taxon>Ecdysozoa</taxon>
        <taxon>Arthropoda</taxon>
        <taxon>Hexapoda</taxon>
        <taxon>Insecta</taxon>
        <taxon>Pterygota</taxon>
        <taxon>Neoptera</taxon>
        <taxon>Endopterygota</taxon>
        <taxon>Diptera</taxon>
        <taxon>Nematocera</taxon>
        <taxon>Culicoidea</taxon>
        <taxon>Culicidae</taxon>
        <taxon>Culicinae</taxon>
        <taxon>Aedini</taxon>
        <taxon>Aedes</taxon>
        <taxon>Stegomyia</taxon>
    </lineage>
</organism>
<keyword evidence="2 8" id="KW-0479">Metal-binding</keyword>